<dbReference type="AlphaFoldDB" id="A0A5R9L4C9"/>
<proteinExistence type="predicted"/>
<dbReference type="RefSeq" id="WP_138364634.1">
    <property type="nucleotide sequence ID" value="NZ_VCEJ01000002.1"/>
</dbReference>
<dbReference type="OrthoDB" id="957815at2"/>
<keyword evidence="2" id="KW-1185">Reference proteome</keyword>
<sequence length="155" mass="17089">MIATKPNFQTLSQGLKKVVATSKSVKSAKDQKDLVSSLSLAINKLQDGLVRKTSSAKTVSTYLDELTWVEIKEEKDRETIVGLLNSSSAWYKLELEYLETIQPVIDSGIAAKEFEAYKEAIEDLGEAISDLTSAVITLPDSNEFNDAMKELSNLL</sequence>
<protein>
    <submittedName>
        <fullName evidence="1">Uncharacterized protein</fullName>
    </submittedName>
</protein>
<accession>A0A5R9L4C9</accession>
<dbReference type="Proteomes" id="UP000306402">
    <property type="component" value="Unassembled WGS sequence"/>
</dbReference>
<name>A0A5R9L4C9_9BACT</name>
<gene>
    <name evidence="1" type="ORF">FEN17_07415</name>
</gene>
<reference evidence="1 2" key="1">
    <citation type="submission" date="2019-05" db="EMBL/GenBank/DDBJ databases">
        <authorList>
            <person name="Qu J.-H."/>
        </authorList>
    </citation>
    <scope>NUCLEOTIDE SEQUENCE [LARGE SCALE GENOMIC DNA]</scope>
    <source>
        <strain evidence="1 2">T17</strain>
    </source>
</reference>
<comment type="caution">
    <text evidence="1">The sequence shown here is derived from an EMBL/GenBank/DDBJ whole genome shotgun (WGS) entry which is preliminary data.</text>
</comment>
<organism evidence="1 2">
    <name type="scientific">Dyadobacter luticola</name>
    <dbReference type="NCBI Taxonomy" id="1979387"/>
    <lineage>
        <taxon>Bacteria</taxon>
        <taxon>Pseudomonadati</taxon>
        <taxon>Bacteroidota</taxon>
        <taxon>Cytophagia</taxon>
        <taxon>Cytophagales</taxon>
        <taxon>Spirosomataceae</taxon>
        <taxon>Dyadobacter</taxon>
    </lineage>
</organism>
<evidence type="ECO:0000313" key="1">
    <source>
        <dbReference type="EMBL" id="TLV03426.1"/>
    </source>
</evidence>
<evidence type="ECO:0000313" key="2">
    <source>
        <dbReference type="Proteomes" id="UP000306402"/>
    </source>
</evidence>
<dbReference type="EMBL" id="VCEJ01000002">
    <property type="protein sequence ID" value="TLV03426.1"/>
    <property type="molecule type" value="Genomic_DNA"/>
</dbReference>